<dbReference type="Pfam" id="PF00149">
    <property type="entry name" value="Metallophos"/>
    <property type="match status" value="1"/>
</dbReference>
<dbReference type="CDD" id="cd07383">
    <property type="entry name" value="MPP_Dcr2"/>
    <property type="match status" value="1"/>
</dbReference>
<dbReference type="InterPro" id="IPR029052">
    <property type="entry name" value="Metallo-depent_PP-like"/>
</dbReference>
<proteinExistence type="predicted"/>
<organism evidence="2 3">
    <name type="scientific">Diaporthe eres</name>
    <name type="common">Phomopsis oblonga</name>
    <dbReference type="NCBI Taxonomy" id="83184"/>
    <lineage>
        <taxon>Eukaryota</taxon>
        <taxon>Fungi</taxon>
        <taxon>Dikarya</taxon>
        <taxon>Ascomycota</taxon>
        <taxon>Pezizomycotina</taxon>
        <taxon>Sordariomycetes</taxon>
        <taxon>Sordariomycetidae</taxon>
        <taxon>Diaporthales</taxon>
        <taxon>Diaporthaceae</taxon>
        <taxon>Diaporthe</taxon>
        <taxon>Diaporthe eres species complex</taxon>
    </lineage>
</organism>
<dbReference type="SUPFAM" id="SSF56300">
    <property type="entry name" value="Metallo-dependent phosphatases"/>
    <property type="match status" value="1"/>
</dbReference>
<gene>
    <name evidence="2" type="ORF">SLS63_007116</name>
</gene>
<dbReference type="InterPro" id="IPR004843">
    <property type="entry name" value="Calcineurin-like_PHP"/>
</dbReference>
<evidence type="ECO:0000259" key="1">
    <source>
        <dbReference type="Pfam" id="PF00149"/>
    </source>
</evidence>
<evidence type="ECO:0000313" key="3">
    <source>
        <dbReference type="Proteomes" id="UP001430848"/>
    </source>
</evidence>
<evidence type="ECO:0000313" key="2">
    <source>
        <dbReference type="EMBL" id="KAK7727297.1"/>
    </source>
</evidence>
<dbReference type="EMBL" id="JAKNSF020000038">
    <property type="protein sequence ID" value="KAK7727297.1"/>
    <property type="molecule type" value="Genomic_DNA"/>
</dbReference>
<accession>A0ABR1P6A5</accession>
<dbReference type="Proteomes" id="UP001430848">
    <property type="component" value="Unassembled WGS sequence"/>
</dbReference>
<name>A0ABR1P6A5_DIAER</name>
<reference evidence="2 3" key="1">
    <citation type="submission" date="2024-02" db="EMBL/GenBank/DDBJ databases">
        <title>De novo assembly and annotation of 12 fungi associated with fruit tree decline syndrome in Ontario, Canada.</title>
        <authorList>
            <person name="Sulman M."/>
            <person name="Ellouze W."/>
            <person name="Ilyukhin E."/>
        </authorList>
    </citation>
    <scope>NUCLEOTIDE SEQUENCE [LARGE SCALE GENOMIC DNA]</scope>
    <source>
        <strain evidence="2 3">M169</strain>
    </source>
</reference>
<dbReference type="PANTHER" id="PTHR32440:SF11">
    <property type="entry name" value="METALLOPHOSPHOESTERASE DOMAIN-CONTAINING PROTEIN"/>
    <property type="match status" value="1"/>
</dbReference>
<comment type="caution">
    <text evidence="2">The sequence shown here is derived from an EMBL/GenBank/DDBJ whole genome shotgun (WGS) entry which is preliminary data.</text>
</comment>
<keyword evidence="3" id="KW-1185">Reference proteome</keyword>
<protein>
    <recommendedName>
        <fullName evidence="1">Calcineurin-like phosphoesterase domain-containing protein</fullName>
    </recommendedName>
</protein>
<dbReference type="Gene3D" id="3.60.21.10">
    <property type="match status" value="1"/>
</dbReference>
<feature type="domain" description="Calcineurin-like phosphoesterase" evidence="1">
    <location>
        <begin position="47"/>
        <end position="178"/>
    </location>
</feature>
<sequence>MRIASALAVGLLAPLGIAWPLSFNGIIKKRAAGFTPLRFTSDGTFQISVFNDLHYGEGQGTVSGWWQDFLSDTVMNLVFFYVDPQLVVLNGDLLTGENAESVDTATDKFEQIAGRVQAANLPWASTYGNHDSDYYLSRDNLFAKEKTYSNSLTQNMLAASASTTDVGVTNYYLEVFGSDVNDKTPKLILWFFDSRGGPHRLDAARYIQDVHKTADDTRNYFQQEDSSGLPIGQPNWVDSAVASWLTTTAANITSTYGVTIPSLAFVHIPVQAFLKFQSAGVDANQEPGINDDNPLSPQGVASGQGGTKTVYTYSNQDVAFMQALLELEELQTVFSGHDHGNDWCFKWNSQLSGMTLTGNGLNFCFGRKSGHGGYGSWTPGARQVKVSLDSDGAVQPVETWMRQEGSTVSGRVTLNSTFGTDSYPTVADTDSWVR</sequence>
<dbReference type="PANTHER" id="PTHR32440">
    <property type="entry name" value="PHOSPHATASE DCR2-RELATED-RELATED"/>
    <property type="match status" value="1"/>
</dbReference>